<dbReference type="AlphaFoldDB" id="A0A7R9IMT7"/>
<reference evidence="1" key="1">
    <citation type="submission" date="2020-11" db="EMBL/GenBank/DDBJ databases">
        <authorList>
            <person name="Tran Van P."/>
        </authorList>
    </citation>
    <scope>NUCLEOTIDE SEQUENCE</scope>
</reference>
<gene>
    <name evidence="1" type="ORF">TTEB3V08_LOCUS9031</name>
</gene>
<proteinExistence type="predicted"/>
<dbReference type="EMBL" id="OE004398">
    <property type="protein sequence ID" value="CAD7461118.1"/>
    <property type="molecule type" value="Genomic_DNA"/>
</dbReference>
<organism evidence="1">
    <name type="scientific">Timema tahoe</name>
    <dbReference type="NCBI Taxonomy" id="61484"/>
    <lineage>
        <taxon>Eukaryota</taxon>
        <taxon>Metazoa</taxon>
        <taxon>Ecdysozoa</taxon>
        <taxon>Arthropoda</taxon>
        <taxon>Hexapoda</taxon>
        <taxon>Insecta</taxon>
        <taxon>Pterygota</taxon>
        <taxon>Neoptera</taxon>
        <taxon>Polyneoptera</taxon>
        <taxon>Phasmatodea</taxon>
        <taxon>Timematodea</taxon>
        <taxon>Timematoidea</taxon>
        <taxon>Timematidae</taxon>
        <taxon>Timema</taxon>
    </lineage>
</organism>
<name>A0A7R9IMT7_9NEOP</name>
<protein>
    <submittedName>
        <fullName evidence="1">Uncharacterized protein</fullName>
    </submittedName>
</protein>
<sequence length="102" mass="10996">MGGCILPLPPRETDTKSARLSARRYSVAAVCLSETNRVLVTVRLRECCSVWGTSHAPQGALKGTCRHVLKGEWCSVRHKTVVRECMTGVGGWGGPDQCVRGG</sequence>
<evidence type="ECO:0000313" key="1">
    <source>
        <dbReference type="EMBL" id="CAD7461118.1"/>
    </source>
</evidence>
<accession>A0A7R9IMT7</accession>